<dbReference type="EMBL" id="JAPCWZ010000006">
    <property type="protein sequence ID" value="KAK8859429.1"/>
    <property type="molecule type" value="Genomic_DNA"/>
</dbReference>
<evidence type="ECO:0000313" key="2">
    <source>
        <dbReference type="EMBL" id="KAK8859429.1"/>
    </source>
</evidence>
<feature type="chain" id="PRO_5047443057" evidence="1">
    <location>
        <begin position="17"/>
        <end position="67"/>
    </location>
</feature>
<evidence type="ECO:0000313" key="3">
    <source>
        <dbReference type="Proteomes" id="UP001390339"/>
    </source>
</evidence>
<comment type="caution">
    <text evidence="2">The sequence shown here is derived from an EMBL/GenBank/DDBJ whole genome shotgun (WGS) entry which is preliminary data.</text>
</comment>
<keyword evidence="1" id="KW-0732">Signal</keyword>
<accession>A0ABR2I9N3</accession>
<dbReference type="Proteomes" id="UP001390339">
    <property type="component" value="Unassembled WGS sequence"/>
</dbReference>
<organism evidence="2 3">
    <name type="scientific">Apiospora arundinis</name>
    <dbReference type="NCBI Taxonomy" id="335852"/>
    <lineage>
        <taxon>Eukaryota</taxon>
        <taxon>Fungi</taxon>
        <taxon>Dikarya</taxon>
        <taxon>Ascomycota</taxon>
        <taxon>Pezizomycotina</taxon>
        <taxon>Sordariomycetes</taxon>
        <taxon>Xylariomycetidae</taxon>
        <taxon>Amphisphaeriales</taxon>
        <taxon>Apiosporaceae</taxon>
        <taxon>Apiospora</taxon>
    </lineage>
</organism>
<evidence type="ECO:0000256" key="1">
    <source>
        <dbReference type="SAM" id="SignalP"/>
    </source>
</evidence>
<proteinExistence type="predicted"/>
<protein>
    <submittedName>
        <fullName evidence="2">Uncharacterized protein</fullName>
    </submittedName>
</protein>
<keyword evidence="3" id="KW-1185">Reference proteome</keyword>
<name>A0ABR2I9N3_9PEZI</name>
<gene>
    <name evidence="2" type="ORF">PGQ11_010163</name>
</gene>
<feature type="signal peptide" evidence="1">
    <location>
        <begin position="1"/>
        <end position="16"/>
    </location>
</feature>
<reference evidence="2 3" key="1">
    <citation type="journal article" date="2024" name="IMA Fungus">
        <title>Apiospora arundinis, a panoply of carbohydrate-active enzymes and secondary metabolites.</title>
        <authorList>
            <person name="Sorensen T."/>
            <person name="Petersen C."/>
            <person name="Muurmann A.T."/>
            <person name="Christiansen J.V."/>
            <person name="Brundto M.L."/>
            <person name="Overgaard C.K."/>
            <person name="Boysen A.T."/>
            <person name="Wollenberg R.D."/>
            <person name="Larsen T.O."/>
            <person name="Sorensen J.L."/>
            <person name="Nielsen K.L."/>
            <person name="Sondergaard T.E."/>
        </authorList>
    </citation>
    <scope>NUCLEOTIDE SEQUENCE [LARGE SCALE GENOMIC DNA]</scope>
    <source>
        <strain evidence="2 3">AAU 773</strain>
    </source>
</reference>
<sequence length="67" mass="6986">MRFAIVAAIFATAISAASTPMSCADCCNICLRQVGDGKADNLMLGNCWGNCAAYACGGRCSNEKYNP</sequence>